<keyword evidence="2" id="KW-1185">Reference proteome</keyword>
<dbReference type="Gene3D" id="2.20.100.10">
    <property type="entry name" value="Thrombospondin type-1 (TSP1) repeat"/>
    <property type="match status" value="1"/>
</dbReference>
<dbReference type="EnsemblMetazoa" id="PPA04385.1">
    <property type="protein sequence ID" value="PPA04385.1"/>
    <property type="gene ID" value="WBGene00093939"/>
</dbReference>
<dbReference type="PANTHER" id="PTHR31936:SF2">
    <property type="entry name" value="FLO11 DOMAIN-CONTAINING PROTEIN"/>
    <property type="match status" value="1"/>
</dbReference>
<organism evidence="1 2">
    <name type="scientific">Pristionchus pacificus</name>
    <name type="common">Parasitic nematode worm</name>
    <dbReference type="NCBI Taxonomy" id="54126"/>
    <lineage>
        <taxon>Eukaryota</taxon>
        <taxon>Metazoa</taxon>
        <taxon>Ecdysozoa</taxon>
        <taxon>Nematoda</taxon>
        <taxon>Chromadorea</taxon>
        <taxon>Rhabditida</taxon>
        <taxon>Rhabditina</taxon>
        <taxon>Diplogasteromorpha</taxon>
        <taxon>Diplogasteroidea</taxon>
        <taxon>Neodiplogasteridae</taxon>
        <taxon>Pristionchus</taxon>
    </lineage>
</organism>
<dbReference type="InterPro" id="IPR000884">
    <property type="entry name" value="TSP1_rpt"/>
</dbReference>
<dbReference type="PROSITE" id="PS50092">
    <property type="entry name" value="TSP1"/>
    <property type="match status" value="1"/>
</dbReference>
<evidence type="ECO:0000313" key="2">
    <source>
        <dbReference type="Proteomes" id="UP000005239"/>
    </source>
</evidence>
<dbReference type="AlphaFoldDB" id="A0A2A6D283"/>
<name>A0A2A6D283_PRIPA</name>
<protein>
    <submittedName>
        <fullName evidence="1">Uncharacterized protein</fullName>
    </submittedName>
</protein>
<dbReference type="InterPro" id="IPR036383">
    <property type="entry name" value="TSP1_rpt_sf"/>
</dbReference>
<sequence length="192" mass="20792">MRVEYFLLLPFSLILFIIYMHMMQVELAFFGIVASSTAKFAEETIDVSAAPSSLCPRGGVWSEWTTIGHCPTTCGGCSVAARIRECTTRCGDCPCEGPSMEVGPCGLALCPFPSAVGTCCGPFRKAINERTQTFFCGTDSVEAHTCALSTHFYAPPVPTTPLSVAYRSQARVNDAHQCLVTINYPEQGRSEI</sequence>
<gene>
    <name evidence="1" type="primary">WBGene00093939</name>
</gene>
<evidence type="ECO:0000313" key="1">
    <source>
        <dbReference type="EnsemblMetazoa" id="PPA04385.1"/>
    </source>
</evidence>
<dbReference type="Proteomes" id="UP000005239">
    <property type="component" value="Unassembled WGS sequence"/>
</dbReference>
<proteinExistence type="predicted"/>
<dbReference type="OrthoDB" id="5821553at2759"/>
<reference evidence="1" key="2">
    <citation type="submission" date="2022-06" db="UniProtKB">
        <authorList>
            <consortium name="EnsemblMetazoa"/>
        </authorList>
    </citation>
    <scope>IDENTIFICATION</scope>
    <source>
        <strain evidence="1">PS312</strain>
    </source>
</reference>
<dbReference type="PANTHER" id="PTHR31936">
    <property type="entry name" value="PROTEIN CBG18744"/>
    <property type="match status" value="1"/>
</dbReference>
<dbReference type="SUPFAM" id="SSF82895">
    <property type="entry name" value="TSP-1 type 1 repeat"/>
    <property type="match status" value="1"/>
</dbReference>
<reference evidence="2" key="1">
    <citation type="journal article" date="2008" name="Nat. Genet.">
        <title>The Pristionchus pacificus genome provides a unique perspective on nematode lifestyle and parasitism.</title>
        <authorList>
            <person name="Dieterich C."/>
            <person name="Clifton S.W."/>
            <person name="Schuster L.N."/>
            <person name="Chinwalla A."/>
            <person name="Delehaunty K."/>
            <person name="Dinkelacker I."/>
            <person name="Fulton L."/>
            <person name="Fulton R."/>
            <person name="Godfrey J."/>
            <person name="Minx P."/>
            <person name="Mitreva M."/>
            <person name="Roeseler W."/>
            <person name="Tian H."/>
            <person name="Witte H."/>
            <person name="Yang S.P."/>
            <person name="Wilson R.K."/>
            <person name="Sommer R.J."/>
        </authorList>
    </citation>
    <scope>NUCLEOTIDE SEQUENCE [LARGE SCALE GENOMIC DNA]</scope>
    <source>
        <strain evidence="2">PS312</strain>
    </source>
</reference>
<accession>A0A2A6D283</accession>
<accession>A0A8R1YCZ8</accession>